<dbReference type="AlphaFoldDB" id="A0A285NZR1"/>
<dbReference type="Gene3D" id="3.30.1490.300">
    <property type="match status" value="1"/>
</dbReference>
<evidence type="ECO:0000313" key="2">
    <source>
        <dbReference type="Proteomes" id="UP000218627"/>
    </source>
</evidence>
<gene>
    <name evidence="1" type="ORF">SAMN06265353_1245</name>
</gene>
<protein>
    <submittedName>
        <fullName evidence="1">Type IV pilus assembly protein PilM</fullName>
    </submittedName>
</protein>
<reference evidence="2" key="1">
    <citation type="submission" date="2017-09" db="EMBL/GenBank/DDBJ databases">
        <authorList>
            <person name="Varghese N."/>
            <person name="Submissions S."/>
        </authorList>
    </citation>
    <scope>NUCLEOTIDE SEQUENCE [LARGE SCALE GENOMIC DNA]</scope>
    <source>
        <strain evidence="2">DSM 2913</strain>
    </source>
</reference>
<dbReference type="RefSeq" id="WP_096602478.1">
    <property type="nucleotide sequence ID" value="NZ_OBEN01000007.1"/>
</dbReference>
<proteinExistence type="predicted"/>
<accession>A0A285NZR1</accession>
<sequence length="291" mass="33854">MKLTLPKLKLPTLRKTKVSLSVQITDRVLRMLDLNEEKKPIFDLEVRWEGKSESEKLSILKTYVERYNLKDRAVISCLPVNDGLLKFYKYPATMSQKDLKHAIDWAVKRELSMIKEGTLHDYFVLEREKDAKNVVMLLVLAREEAVNNLKKLIESAGMRLKILDYEVITIINYGLYNKVAIPFSVLYIDYGYVLLVTYSPLNVAYFVTPWDYTEYLKTKDEHYLENFFAEVRNILIINDLTNIYIAGPILSEEELLTRILENLPILGLLDIEGLKPNFFIPYTLSLRGMEG</sequence>
<keyword evidence="2" id="KW-1185">Reference proteome</keyword>
<evidence type="ECO:0000313" key="1">
    <source>
        <dbReference type="EMBL" id="SNZ14982.1"/>
    </source>
</evidence>
<name>A0A285NZR1_9AQUI</name>
<dbReference type="Gene3D" id="3.30.420.40">
    <property type="match status" value="1"/>
</dbReference>
<dbReference type="Proteomes" id="UP000218627">
    <property type="component" value="Unassembled WGS sequence"/>
</dbReference>
<dbReference type="EMBL" id="OBEN01000007">
    <property type="protein sequence ID" value="SNZ14982.1"/>
    <property type="molecule type" value="Genomic_DNA"/>
</dbReference>
<dbReference type="OrthoDB" id="11215at2"/>
<organism evidence="1 2">
    <name type="scientific">Hydrogenobacter hydrogenophilus</name>
    <dbReference type="NCBI Taxonomy" id="35835"/>
    <lineage>
        <taxon>Bacteria</taxon>
        <taxon>Pseudomonadati</taxon>
        <taxon>Aquificota</taxon>
        <taxon>Aquificia</taxon>
        <taxon>Aquificales</taxon>
        <taxon>Aquificaceae</taxon>
        <taxon>Hydrogenobacter</taxon>
    </lineage>
</organism>